<feature type="transmembrane region" description="Helical" evidence="8">
    <location>
        <begin position="304"/>
        <end position="322"/>
    </location>
</feature>
<accession>A0AAN8JZB1</accession>
<evidence type="ECO:0000256" key="5">
    <source>
        <dbReference type="ARBA" id="ARBA00022989"/>
    </source>
</evidence>
<evidence type="ECO:0000256" key="7">
    <source>
        <dbReference type="ARBA" id="ARBA00023242"/>
    </source>
</evidence>
<keyword evidence="6 8" id="KW-0472">Membrane</keyword>
<dbReference type="PANTHER" id="PTHR13598">
    <property type="entry name" value="AT07567P-RELATED"/>
    <property type="match status" value="1"/>
</dbReference>
<evidence type="ECO:0000256" key="1">
    <source>
        <dbReference type="ARBA" id="ARBA00004575"/>
    </source>
</evidence>
<keyword evidence="7" id="KW-0539">Nucleus</keyword>
<evidence type="ECO:0008006" key="11">
    <source>
        <dbReference type="Google" id="ProtNLM"/>
    </source>
</evidence>
<keyword evidence="10" id="KW-1185">Reference proteome</keyword>
<comment type="subcellular location">
    <subcellularLocation>
        <location evidence="1">Nucleus inner membrane</location>
        <topology evidence="1">Multi-pass membrane protein</topology>
        <orientation evidence="1">Nucleoplasmic side</orientation>
    </subcellularLocation>
</comment>
<comment type="caution">
    <text evidence="9">The sequence shown here is derived from an EMBL/GenBank/DDBJ whole genome shotgun (WGS) entry which is preliminary data.</text>
</comment>
<feature type="transmembrane region" description="Helical" evidence="8">
    <location>
        <begin position="186"/>
        <end position="204"/>
    </location>
</feature>
<dbReference type="PANTHER" id="PTHR13598:SF1">
    <property type="entry name" value="AT07567P-RELATED"/>
    <property type="match status" value="1"/>
</dbReference>
<dbReference type="GO" id="GO:0005637">
    <property type="term" value="C:nuclear inner membrane"/>
    <property type="evidence" value="ECO:0007669"/>
    <property type="project" value="UniProtKB-SubCell"/>
</dbReference>
<keyword evidence="4" id="KW-0732">Signal</keyword>
<evidence type="ECO:0000313" key="10">
    <source>
        <dbReference type="Proteomes" id="UP001347796"/>
    </source>
</evidence>
<dbReference type="Pfam" id="PF10225">
    <property type="entry name" value="NEMP"/>
    <property type="match status" value="1"/>
</dbReference>
<feature type="transmembrane region" description="Helical" evidence="8">
    <location>
        <begin position="274"/>
        <end position="292"/>
    </location>
</feature>
<keyword evidence="5 8" id="KW-1133">Transmembrane helix</keyword>
<keyword evidence="3 8" id="KW-0812">Transmembrane</keyword>
<comment type="similarity">
    <text evidence="2">Belongs to the NEMP family.</text>
</comment>
<evidence type="ECO:0000256" key="3">
    <source>
        <dbReference type="ARBA" id="ARBA00022692"/>
    </source>
</evidence>
<protein>
    <recommendedName>
        <fullName evidence="11">Nuclear envelope integral membrane protein 1</fullName>
    </recommendedName>
</protein>
<dbReference type="InterPro" id="IPR019358">
    <property type="entry name" value="NEMP_fam"/>
</dbReference>
<evidence type="ECO:0000256" key="6">
    <source>
        <dbReference type="ARBA" id="ARBA00023136"/>
    </source>
</evidence>
<dbReference type="Proteomes" id="UP001347796">
    <property type="component" value="Unassembled WGS sequence"/>
</dbReference>
<proteinExistence type="inferred from homology"/>
<feature type="transmembrane region" description="Helical" evidence="8">
    <location>
        <begin position="328"/>
        <end position="347"/>
    </location>
</feature>
<dbReference type="EMBL" id="JAZGQO010000007">
    <property type="protein sequence ID" value="KAK6183453.1"/>
    <property type="molecule type" value="Genomic_DNA"/>
</dbReference>
<evidence type="ECO:0000256" key="8">
    <source>
        <dbReference type="SAM" id="Phobius"/>
    </source>
</evidence>
<dbReference type="AlphaFoldDB" id="A0AAN8JZB1"/>
<evidence type="ECO:0000256" key="2">
    <source>
        <dbReference type="ARBA" id="ARBA00005748"/>
    </source>
</evidence>
<evidence type="ECO:0000256" key="4">
    <source>
        <dbReference type="ARBA" id="ARBA00022729"/>
    </source>
</evidence>
<feature type="transmembrane region" description="Helical" evidence="8">
    <location>
        <begin position="210"/>
        <end position="231"/>
    </location>
</feature>
<evidence type="ECO:0000313" key="9">
    <source>
        <dbReference type="EMBL" id="KAK6183453.1"/>
    </source>
</evidence>
<sequence>MNLDVLSRCRREIRLELFGSLAITMAPKVYFKTILVFLNVILTLSSVVATSTDVEIGLFHDCQKPKCLILNAAVSTIKVKANDDGSARLFTFCHKGQQRNYLRLWINPKLTIIKTSQDQEISIYIGKNLTEVEKKAQDVSAWWKYMITLTLQVKEDVPLQAFNSSCVGISSVKPYTVQFRIGNPDVWYIAYVIAGVLLFFWAPVWSRNVMIHYGAGVSVGVLASVVLLIFILQRFLPQKLKAVGYISMLIGGSASLFMLQWMSTRIQDIVRDNWQYVLGYVIVTGLVSFALVYRYGPMKEDRSLNLLQWLLQIIGLALIYNGTQIAEASAAIIILVVSAYMFPATRFNKLKQRFRYKFFPPKPRFLTEEEYEEERDRATEKALEELRQYCKSPECQTWKVISRIKSPSKFASFVEGEDHLSDDDYHYHSEYSHILPHGDYDDDNMSEIDFRLTSP</sequence>
<name>A0AAN8JZB1_PATCE</name>
<reference evidence="9 10" key="1">
    <citation type="submission" date="2024-01" db="EMBL/GenBank/DDBJ databases">
        <title>The genome of the rayed Mediterranean limpet Patella caerulea (Linnaeus, 1758).</title>
        <authorList>
            <person name="Anh-Thu Weber A."/>
            <person name="Halstead-Nussloch G."/>
        </authorList>
    </citation>
    <scope>NUCLEOTIDE SEQUENCE [LARGE SCALE GENOMIC DNA]</scope>
    <source>
        <strain evidence="9">AATW-2023a</strain>
        <tissue evidence="9">Whole specimen</tissue>
    </source>
</reference>
<feature type="transmembrane region" description="Helical" evidence="8">
    <location>
        <begin position="243"/>
        <end position="262"/>
    </location>
</feature>
<gene>
    <name evidence="9" type="ORF">SNE40_010933</name>
</gene>
<organism evidence="9 10">
    <name type="scientific">Patella caerulea</name>
    <name type="common">Rayed Mediterranean limpet</name>
    <dbReference type="NCBI Taxonomy" id="87958"/>
    <lineage>
        <taxon>Eukaryota</taxon>
        <taxon>Metazoa</taxon>
        <taxon>Spiralia</taxon>
        <taxon>Lophotrochozoa</taxon>
        <taxon>Mollusca</taxon>
        <taxon>Gastropoda</taxon>
        <taxon>Patellogastropoda</taxon>
        <taxon>Patelloidea</taxon>
        <taxon>Patellidae</taxon>
        <taxon>Patella</taxon>
    </lineage>
</organism>